<reference evidence="1" key="1">
    <citation type="submission" date="2020-11" db="EMBL/GenBank/DDBJ databases">
        <authorList>
            <person name="Tran Van P."/>
        </authorList>
    </citation>
    <scope>NUCLEOTIDE SEQUENCE</scope>
</reference>
<dbReference type="EMBL" id="OD568998">
    <property type="protein sequence ID" value="CAD7447554.1"/>
    <property type="molecule type" value="Genomic_DNA"/>
</dbReference>
<protein>
    <submittedName>
        <fullName evidence="1">Uncharacterized protein</fullName>
    </submittedName>
</protein>
<sequence>MSHLMCSRNLPAIISVTVWIASQVALLLTPHTSPAIISVTVWIASQVALLLTPHTSPAVEKYTTIAEDNIPPCWIPGRPSNEVGLTFVANRHPRLVPFICLQQFTM</sequence>
<proteinExistence type="predicted"/>
<name>A0A7R9F5W0_9NEOP</name>
<organism evidence="1">
    <name type="scientific">Timema bartmani</name>
    <dbReference type="NCBI Taxonomy" id="61472"/>
    <lineage>
        <taxon>Eukaryota</taxon>
        <taxon>Metazoa</taxon>
        <taxon>Ecdysozoa</taxon>
        <taxon>Arthropoda</taxon>
        <taxon>Hexapoda</taxon>
        <taxon>Insecta</taxon>
        <taxon>Pterygota</taxon>
        <taxon>Neoptera</taxon>
        <taxon>Polyneoptera</taxon>
        <taxon>Phasmatodea</taxon>
        <taxon>Timematodea</taxon>
        <taxon>Timematoidea</taxon>
        <taxon>Timematidae</taxon>
        <taxon>Timema</taxon>
    </lineage>
</organism>
<evidence type="ECO:0000313" key="1">
    <source>
        <dbReference type="EMBL" id="CAD7447554.1"/>
    </source>
</evidence>
<dbReference type="AlphaFoldDB" id="A0A7R9F5W0"/>
<accession>A0A7R9F5W0</accession>
<gene>
    <name evidence="1" type="ORF">TBIB3V08_LOCUS9866</name>
</gene>